<keyword evidence="2" id="KW-0472">Membrane</keyword>
<keyword evidence="2" id="KW-0812">Transmembrane</keyword>
<protein>
    <recommendedName>
        <fullName evidence="3">DUF676 domain-containing protein</fullName>
    </recommendedName>
</protein>
<evidence type="ECO:0000259" key="3">
    <source>
        <dbReference type="Pfam" id="PF05057"/>
    </source>
</evidence>
<gene>
    <name evidence="4" type="ORF">VKT23_017428</name>
</gene>
<dbReference type="Proteomes" id="UP001498398">
    <property type="component" value="Unassembled WGS sequence"/>
</dbReference>
<name>A0ABR1IVC6_9AGAR</name>
<dbReference type="EMBL" id="JBANRG010000071">
    <property type="protein sequence ID" value="KAK7439857.1"/>
    <property type="molecule type" value="Genomic_DNA"/>
</dbReference>
<comment type="similarity">
    <text evidence="1">Belongs to the putative lipase ROG1 family.</text>
</comment>
<dbReference type="SUPFAM" id="SSF53474">
    <property type="entry name" value="alpha/beta-Hydrolases"/>
    <property type="match status" value="1"/>
</dbReference>
<dbReference type="InterPro" id="IPR044294">
    <property type="entry name" value="Lipase-like"/>
</dbReference>
<dbReference type="Gene3D" id="3.40.50.1820">
    <property type="entry name" value="alpha/beta hydrolase"/>
    <property type="match status" value="1"/>
</dbReference>
<evidence type="ECO:0000313" key="4">
    <source>
        <dbReference type="EMBL" id="KAK7439857.1"/>
    </source>
</evidence>
<feature type="domain" description="DUF676" evidence="3">
    <location>
        <begin position="2"/>
        <end position="206"/>
    </location>
</feature>
<keyword evidence="5" id="KW-1185">Reference proteome</keyword>
<evidence type="ECO:0000256" key="2">
    <source>
        <dbReference type="SAM" id="Phobius"/>
    </source>
</evidence>
<keyword evidence="2" id="KW-1133">Transmembrane helix</keyword>
<dbReference type="PANTHER" id="PTHR12482:SF62">
    <property type="entry name" value="LIPASE ROG1-RELATED"/>
    <property type="match status" value="1"/>
</dbReference>
<accession>A0ABR1IVC6</accession>
<reference evidence="4 5" key="1">
    <citation type="submission" date="2024-01" db="EMBL/GenBank/DDBJ databases">
        <title>A draft genome for the cacao thread blight pathogen Marasmiellus scandens.</title>
        <authorList>
            <person name="Baruah I.K."/>
            <person name="Leung J."/>
            <person name="Bukari Y."/>
            <person name="Amoako-Attah I."/>
            <person name="Meinhardt L.W."/>
            <person name="Bailey B.A."/>
            <person name="Cohen S.P."/>
        </authorList>
    </citation>
    <scope>NUCLEOTIDE SEQUENCE [LARGE SCALE GENOMIC DNA]</scope>
    <source>
        <strain evidence="4 5">GH-19</strain>
    </source>
</reference>
<dbReference type="InterPro" id="IPR029058">
    <property type="entry name" value="AB_hydrolase_fold"/>
</dbReference>
<dbReference type="InterPro" id="IPR007751">
    <property type="entry name" value="DUF676_lipase-like"/>
</dbReference>
<evidence type="ECO:0000313" key="5">
    <source>
        <dbReference type="Proteomes" id="UP001498398"/>
    </source>
</evidence>
<feature type="transmembrane region" description="Helical" evidence="2">
    <location>
        <begin position="274"/>
        <end position="297"/>
    </location>
</feature>
<proteinExistence type="inferred from homology"/>
<sequence length="423" mass="47944">MQVHLHVLLHGLWGNAKHLESAARVFTDKHNLQDTESQSRIQLLIIEANQGTKTYDGIEWGAERAAKEILETARQIEEKDQHITKFSITGYSLGGLYARYVIAILHASDFFADVRPMNFATIATPHLGMPNVKNSLLARLAKTVGSNLLGNTGRQVFGIDDWAGTGRPWLEIAADKGSIFWEALNAFQHINIYANAINDRMVPYMTGAFESEDPFAKVNVEDVQVEFEEGYKPVMKSWREEKTSKSLTWSQRFKTWKPLPFLGPFIQWNFPYNLILMAMSPFILLTLLFVIPVTFLLSSRASQSRAMLLQADLNKNEAYLTRMKSFTNLRKQVEQATENIAEHAVPVPIAVGDTTIGSSIELSPSQKRMVTDLNQLTNLRKHLVWIHPVRNAHAIIICREELQFPEHALGKGVLEHWADHFTL</sequence>
<dbReference type="Pfam" id="PF05057">
    <property type="entry name" value="DUF676"/>
    <property type="match status" value="1"/>
</dbReference>
<organism evidence="4 5">
    <name type="scientific">Marasmiellus scandens</name>
    <dbReference type="NCBI Taxonomy" id="2682957"/>
    <lineage>
        <taxon>Eukaryota</taxon>
        <taxon>Fungi</taxon>
        <taxon>Dikarya</taxon>
        <taxon>Basidiomycota</taxon>
        <taxon>Agaricomycotina</taxon>
        <taxon>Agaricomycetes</taxon>
        <taxon>Agaricomycetidae</taxon>
        <taxon>Agaricales</taxon>
        <taxon>Marasmiineae</taxon>
        <taxon>Omphalotaceae</taxon>
        <taxon>Marasmiellus</taxon>
    </lineage>
</organism>
<evidence type="ECO:0000256" key="1">
    <source>
        <dbReference type="ARBA" id="ARBA00007920"/>
    </source>
</evidence>
<dbReference type="PANTHER" id="PTHR12482">
    <property type="entry name" value="LIPASE ROG1-RELATED-RELATED"/>
    <property type="match status" value="1"/>
</dbReference>
<comment type="caution">
    <text evidence="4">The sequence shown here is derived from an EMBL/GenBank/DDBJ whole genome shotgun (WGS) entry which is preliminary data.</text>
</comment>